<dbReference type="KEGG" id="kuy:FY550_11090"/>
<dbReference type="PANTHER" id="PTHR38459">
    <property type="entry name" value="PROPHAGE BACTOPRENOL-LINKED GLUCOSE TRANSLOCASE HOMOLOG"/>
    <property type="match status" value="1"/>
</dbReference>
<gene>
    <name evidence="8" type="ORF">FY550_11090</name>
</gene>
<keyword evidence="5 6" id="KW-0472">Membrane</keyword>
<keyword evidence="3 6" id="KW-0812">Transmembrane</keyword>
<proteinExistence type="inferred from homology"/>
<reference evidence="8 9" key="1">
    <citation type="submission" date="2019-08" db="EMBL/GenBank/DDBJ databases">
        <title>Complete genome sequence of Kushneria sp. YCWA18, a halophilic phosphate-solubilizing bacterium isolated from Daqiao saltern in China.</title>
        <authorList>
            <person name="Du G.-X."/>
            <person name="Qu L.-Y."/>
        </authorList>
    </citation>
    <scope>NUCLEOTIDE SEQUENCE [LARGE SCALE GENOMIC DNA]</scope>
    <source>
        <strain evidence="8 9">YCWA18</strain>
    </source>
</reference>
<feature type="transmembrane region" description="Helical" evidence="6">
    <location>
        <begin position="42"/>
        <end position="60"/>
    </location>
</feature>
<evidence type="ECO:0000313" key="9">
    <source>
        <dbReference type="Proteomes" id="UP000322553"/>
    </source>
</evidence>
<keyword evidence="9" id="KW-1185">Reference proteome</keyword>
<dbReference type="AlphaFoldDB" id="A0A5C0ZYL8"/>
<evidence type="ECO:0000256" key="4">
    <source>
        <dbReference type="ARBA" id="ARBA00022989"/>
    </source>
</evidence>
<feature type="transmembrane region" description="Helical" evidence="6">
    <location>
        <begin position="72"/>
        <end position="95"/>
    </location>
</feature>
<dbReference type="Pfam" id="PF04138">
    <property type="entry name" value="GtrA_DPMS_TM"/>
    <property type="match status" value="1"/>
</dbReference>
<sequence>MKAMLGEAGRMTRFGLVGGAATLIHLLAAGALLGFFTGLSPFIANIVAFLMAFLVSLHGHRHITFKQQGSGVKFFVVALSGFALNNFLLASMLAVTPLPDFVALTISTLAVPIVSYLAARLWAFR</sequence>
<evidence type="ECO:0000256" key="5">
    <source>
        <dbReference type="ARBA" id="ARBA00023136"/>
    </source>
</evidence>
<dbReference type="InterPro" id="IPR007267">
    <property type="entry name" value="GtrA_DPMS_TM"/>
</dbReference>
<dbReference type="EMBL" id="CP043420">
    <property type="protein sequence ID" value="QEL11622.1"/>
    <property type="molecule type" value="Genomic_DNA"/>
</dbReference>
<dbReference type="InterPro" id="IPR051401">
    <property type="entry name" value="GtrA_CellWall_Glycosyl"/>
</dbReference>
<dbReference type="Proteomes" id="UP000322553">
    <property type="component" value="Chromosome"/>
</dbReference>
<protein>
    <submittedName>
        <fullName evidence="8">GtrA family protein</fullName>
    </submittedName>
</protein>
<evidence type="ECO:0000259" key="7">
    <source>
        <dbReference type="Pfam" id="PF04138"/>
    </source>
</evidence>
<keyword evidence="4 6" id="KW-1133">Transmembrane helix</keyword>
<comment type="similarity">
    <text evidence="2">Belongs to the GtrA family.</text>
</comment>
<feature type="transmembrane region" description="Helical" evidence="6">
    <location>
        <begin position="101"/>
        <end position="123"/>
    </location>
</feature>
<evidence type="ECO:0000313" key="8">
    <source>
        <dbReference type="EMBL" id="QEL11622.1"/>
    </source>
</evidence>
<dbReference type="GO" id="GO:0000271">
    <property type="term" value="P:polysaccharide biosynthetic process"/>
    <property type="evidence" value="ECO:0007669"/>
    <property type="project" value="InterPro"/>
</dbReference>
<organism evidence="8 9">
    <name type="scientific">Kushneria phosphatilytica</name>
    <dbReference type="NCBI Taxonomy" id="657387"/>
    <lineage>
        <taxon>Bacteria</taxon>
        <taxon>Pseudomonadati</taxon>
        <taxon>Pseudomonadota</taxon>
        <taxon>Gammaproteobacteria</taxon>
        <taxon>Oceanospirillales</taxon>
        <taxon>Halomonadaceae</taxon>
        <taxon>Kushneria</taxon>
    </lineage>
</organism>
<name>A0A5C0ZYL8_9GAMM</name>
<comment type="subcellular location">
    <subcellularLocation>
        <location evidence="1">Membrane</location>
        <topology evidence="1">Multi-pass membrane protein</topology>
    </subcellularLocation>
</comment>
<feature type="domain" description="GtrA/DPMS transmembrane" evidence="7">
    <location>
        <begin position="13"/>
        <end position="124"/>
    </location>
</feature>
<dbReference type="PANTHER" id="PTHR38459:SF1">
    <property type="entry name" value="PROPHAGE BACTOPRENOL-LINKED GLUCOSE TRANSLOCASE HOMOLOG"/>
    <property type="match status" value="1"/>
</dbReference>
<accession>A0A5C0ZYL8</accession>
<dbReference type="GO" id="GO:0005886">
    <property type="term" value="C:plasma membrane"/>
    <property type="evidence" value="ECO:0007669"/>
    <property type="project" value="TreeGrafter"/>
</dbReference>
<dbReference type="OrthoDB" id="8562382at2"/>
<evidence type="ECO:0000256" key="2">
    <source>
        <dbReference type="ARBA" id="ARBA00009399"/>
    </source>
</evidence>
<evidence type="ECO:0000256" key="6">
    <source>
        <dbReference type="SAM" id="Phobius"/>
    </source>
</evidence>
<evidence type="ECO:0000256" key="3">
    <source>
        <dbReference type="ARBA" id="ARBA00022692"/>
    </source>
</evidence>
<feature type="transmembrane region" description="Helical" evidence="6">
    <location>
        <begin position="12"/>
        <end position="36"/>
    </location>
</feature>
<evidence type="ECO:0000256" key="1">
    <source>
        <dbReference type="ARBA" id="ARBA00004141"/>
    </source>
</evidence>